<gene>
    <name evidence="1" type="ORF">PDIGIT_LOCUS9200</name>
</gene>
<proteinExistence type="predicted"/>
<dbReference type="AlphaFoldDB" id="A0A9W4XL89"/>
<dbReference type="PANTHER" id="PTHR47784">
    <property type="entry name" value="STEROL UPTAKE CONTROL PROTEIN 2"/>
    <property type="match status" value="1"/>
</dbReference>
<sequence length="152" mass="17167">MTYIMFAGMLCRLSERCYLGLLHSFTIRSSATVPRRDVALFRTIWQEDVPRLSLDHPYLMHAILSFAAAYNMHHSTPGSHSDDRARRAARDHYDQALVSMRALVSQITAEAADPVLCFSILICFITMFLGKVDGLEPIEIALNAKNKHTKLT</sequence>
<evidence type="ECO:0000313" key="1">
    <source>
        <dbReference type="EMBL" id="CAI6336109.1"/>
    </source>
</evidence>
<dbReference type="Proteomes" id="UP001152607">
    <property type="component" value="Unassembled WGS sequence"/>
</dbReference>
<accession>A0A9W4XL89</accession>
<dbReference type="InterPro" id="IPR021858">
    <property type="entry name" value="Fun_TF"/>
</dbReference>
<name>A0A9W4XL89_9PLEO</name>
<dbReference type="Pfam" id="PF11951">
    <property type="entry name" value="Fungal_trans_2"/>
    <property type="match status" value="1"/>
</dbReference>
<protein>
    <submittedName>
        <fullName evidence="1">Uncharacterized protein</fullName>
    </submittedName>
</protein>
<dbReference type="InterPro" id="IPR053157">
    <property type="entry name" value="Sterol_Uptake_Regulator"/>
</dbReference>
<dbReference type="OrthoDB" id="416217at2759"/>
<dbReference type="PANTHER" id="PTHR47784:SF5">
    <property type="entry name" value="STEROL UPTAKE CONTROL PROTEIN 2"/>
    <property type="match status" value="1"/>
</dbReference>
<reference evidence="1" key="1">
    <citation type="submission" date="2023-01" db="EMBL/GenBank/DDBJ databases">
        <authorList>
            <person name="Van Ghelder C."/>
            <person name="Rancurel C."/>
        </authorList>
    </citation>
    <scope>NUCLEOTIDE SEQUENCE</scope>
    <source>
        <strain evidence="1">CNCM I-4278</strain>
    </source>
</reference>
<evidence type="ECO:0000313" key="2">
    <source>
        <dbReference type="Proteomes" id="UP001152607"/>
    </source>
</evidence>
<comment type="caution">
    <text evidence="1">The sequence shown here is derived from an EMBL/GenBank/DDBJ whole genome shotgun (WGS) entry which is preliminary data.</text>
</comment>
<organism evidence="1 2">
    <name type="scientific">Periconia digitata</name>
    <dbReference type="NCBI Taxonomy" id="1303443"/>
    <lineage>
        <taxon>Eukaryota</taxon>
        <taxon>Fungi</taxon>
        <taxon>Dikarya</taxon>
        <taxon>Ascomycota</taxon>
        <taxon>Pezizomycotina</taxon>
        <taxon>Dothideomycetes</taxon>
        <taxon>Pleosporomycetidae</taxon>
        <taxon>Pleosporales</taxon>
        <taxon>Massarineae</taxon>
        <taxon>Periconiaceae</taxon>
        <taxon>Periconia</taxon>
    </lineage>
</organism>
<dbReference type="GO" id="GO:0001228">
    <property type="term" value="F:DNA-binding transcription activator activity, RNA polymerase II-specific"/>
    <property type="evidence" value="ECO:0007669"/>
    <property type="project" value="TreeGrafter"/>
</dbReference>
<keyword evidence="2" id="KW-1185">Reference proteome</keyword>
<dbReference type="EMBL" id="CAOQHR010000006">
    <property type="protein sequence ID" value="CAI6336109.1"/>
    <property type="molecule type" value="Genomic_DNA"/>
</dbReference>